<keyword evidence="3" id="KW-1185">Reference proteome</keyword>
<evidence type="ECO:0000256" key="1">
    <source>
        <dbReference type="SAM" id="Phobius"/>
    </source>
</evidence>
<evidence type="ECO:0000313" key="2">
    <source>
        <dbReference type="EMBL" id="MCV2864207.1"/>
    </source>
</evidence>
<evidence type="ECO:0000313" key="3">
    <source>
        <dbReference type="Proteomes" id="UP001652503"/>
    </source>
</evidence>
<protein>
    <submittedName>
        <fullName evidence="2">Uncharacterized protein</fullName>
    </submittedName>
</protein>
<dbReference type="EMBL" id="JAOWLA010000004">
    <property type="protein sequence ID" value="MCV2864207.1"/>
    <property type="molecule type" value="Genomic_DNA"/>
</dbReference>
<feature type="transmembrane region" description="Helical" evidence="1">
    <location>
        <begin position="37"/>
        <end position="58"/>
    </location>
</feature>
<sequence length="59" mass="6593">MTRKMPIPPRMTLPEPEFVGPFSRWPRKETRRPSVRAMATTASAVVAAAVFAHCIVPMI</sequence>
<keyword evidence="1" id="KW-0812">Transmembrane</keyword>
<name>A0ABT2YZC1_9RHOB</name>
<proteinExistence type="predicted"/>
<organism evidence="2 3">
    <name type="scientific">Albidovulum sediminicola</name>
    <dbReference type="NCBI Taxonomy" id="2984331"/>
    <lineage>
        <taxon>Bacteria</taxon>
        <taxon>Pseudomonadati</taxon>
        <taxon>Pseudomonadota</taxon>
        <taxon>Alphaproteobacteria</taxon>
        <taxon>Rhodobacterales</taxon>
        <taxon>Paracoccaceae</taxon>
        <taxon>Albidovulum</taxon>
    </lineage>
</organism>
<dbReference type="Proteomes" id="UP001652503">
    <property type="component" value="Unassembled WGS sequence"/>
</dbReference>
<comment type="caution">
    <text evidence="2">The sequence shown here is derived from an EMBL/GenBank/DDBJ whole genome shotgun (WGS) entry which is preliminary data.</text>
</comment>
<keyword evidence="1" id="KW-0472">Membrane</keyword>
<keyword evidence="1" id="KW-1133">Transmembrane helix</keyword>
<accession>A0ABT2YZC1</accession>
<gene>
    <name evidence="2" type="ORF">OE647_05560</name>
</gene>
<reference evidence="2 3" key="1">
    <citation type="submission" date="2022-10" db="EMBL/GenBank/DDBJ databases">
        <title>Defluviimonas sp. nov., isolated from ocean surface water.</title>
        <authorList>
            <person name="He W."/>
            <person name="Wang L."/>
            <person name="Zhang D.-F."/>
        </authorList>
    </citation>
    <scope>NUCLEOTIDE SEQUENCE [LARGE SCALE GENOMIC DNA]</scope>
    <source>
        <strain evidence="2 3">WL0075</strain>
    </source>
</reference>
<dbReference type="RefSeq" id="WP_263720699.1">
    <property type="nucleotide sequence ID" value="NZ_JAOWLA010000004.1"/>
</dbReference>